<dbReference type="AlphaFoldDB" id="A0A2G6E945"/>
<accession>A0A2G6E945</accession>
<dbReference type="EMBL" id="PDPS01000022">
    <property type="protein sequence ID" value="PID58619.1"/>
    <property type="molecule type" value="Genomic_DNA"/>
</dbReference>
<sequence length="202" mass="23079">MKNIQRDLIVCIATVVFLAGCGPLRSKVYRIDPEKPIDLSGRWNDSDSQMVSEEMIAACMNDSWAEEFTTAAGKLPVVLVGSIYNKTDEHISSDLLISDLEQAFIESRRAKVIQSGAALDEIRAIRQSQLAFTAPETRRFLREYGANFIMQGKINKIADIDARRELLFYQVELELIDIETVEKVWIGRKKIKKYVERPRYGF</sequence>
<evidence type="ECO:0000313" key="2">
    <source>
        <dbReference type="EMBL" id="PID58619.1"/>
    </source>
</evidence>
<dbReference type="PROSITE" id="PS51257">
    <property type="entry name" value="PROKAR_LIPOPROTEIN"/>
    <property type="match status" value="1"/>
</dbReference>
<reference evidence="2 3" key="1">
    <citation type="submission" date="2017-10" db="EMBL/GenBank/DDBJ databases">
        <title>Novel microbial diversity and functional potential in the marine mammal oral microbiome.</title>
        <authorList>
            <person name="Dudek N.K."/>
            <person name="Sun C.L."/>
            <person name="Burstein D."/>
            <person name="Kantor R.S."/>
            <person name="Aliaga Goltsman D.S."/>
            <person name="Bik E.M."/>
            <person name="Thomas B.C."/>
            <person name="Banfield J.F."/>
            <person name="Relman D.A."/>
        </authorList>
    </citation>
    <scope>NUCLEOTIDE SEQUENCE [LARGE SCALE GENOMIC DNA]</scope>
    <source>
        <strain evidence="2">DOLZORAL124_49_17</strain>
    </source>
</reference>
<dbReference type="Gene3D" id="3.40.50.10610">
    <property type="entry name" value="ABC-type transport auxiliary lipoprotein component"/>
    <property type="match status" value="1"/>
</dbReference>
<gene>
    <name evidence="2" type="ORF">CSB45_03485</name>
</gene>
<comment type="caution">
    <text evidence="2">The sequence shown here is derived from an EMBL/GenBank/DDBJ whole genome shotgun (WGS) entry which is preliminary data.</text>
</comment>
<dbReference type="PROSITE" id="PS51360">
    <property type="entry name" value="PLUS3"/>
    <property type="match status" value="1"/>
</dbReference>
<feature type="domain" description="Plus3" evidence="1">
    <location>
        <begin position="175"/>
        <end position="202"/>
    </location>
</feature>
<dbReference type="InterPro" id="IPR014094">
    <property type="entry name" value="LpoB"/>
</dbReference>
<dbReference type="Proteomes" id="UP000229740">
    <property type="component" value="Unassembled WGS sequence"/>
</dbReference>
<dbReference type="Pfam" id="PF13036">
    <property type="entry name" value="LpoB"/>
    <property type="match status" value="1"/>
</dbReference>
<evidence type="ECO:0000313" key="3">
    <source>
        <dbReference type="Proteomes" id="UP000229740"/>
    </source>
</evidence>
<organism evidence="2 3">
    <name type="scientific">candidate division KSB3 bacterium</name>
    <dbReference type="NCBI Taxonomy" id="2044937"/>
    <lineage>
        <taxon>Bacteria</taxon>
        <taxon>candidate division KSB3</taxon>
    </lineage>
</organism>
<protein>
    <submittedName>
        <fullName evidence="2">Penicillin-binding protein activator LpoB</fullName>
    </submittedName>
</protein>
<name>A0A2G6E945_9BACT</name>
<proteinExistence type="predicted"/>
<dbReference type="InterPro" id="IPR004343">
    <property type="entry name" value="Plus-3_dom"/>
</dbReference>
<evidence type="ECO:0000259" key="1">
    <source>
        <dbReference type="PROSITE" id="PS51360"/>
    </source>
</evidence>
<dbReference type="GO" id="GO:0003677">
    <property type="term" value="F:DNA binding"/>
    <property type="evidence" value="ECO:0007669"/>
    <property type="project" value="InterPro"/>
</dbReference>